<protein>
    <submittedName>
        <fullName evidence="2">UDP-glucose:sterol glucosyltransferase</fullName>
    </submittedName>
</protein>
<sequence>MGIGLQRRGHQVTICTSRNFEELIHTYGLEFASIQADIMKLAQSEKGKQMFGENLLRMMKSR</sequence>
<keyword evidence="2" id="KW-0808">Transferase</keyword>
<dbReference type="SUPFAM" id="SSF53756">
    <property type="entry name" value="UDP-Glycosyltransferase/glycogen phosphorylase"/>
    <property type="match status" value="1"/>
</dbReference>
<comment type="caution">
    <text evidence="2">The sequence shown here is derived from an EMBL/GenBank/DDBJ whole genome shotgun (WGS) entry which is preliminary data.</text>
</comment>
<dbReference type="Gene3D" id="3.40.50.2000">
    <property type="entry name" value="Glycogen Phosphorylase B"/>
    <property type="match status" value="1"/>
</dbReference>
<accession>S9SRR2</accession>
<evidence type="ECO:0000313" key="2">
    <source>
        <dbReference type="EMBL" id="EPY08407.1"/>
    </source>
</evidence>
<dbReference type="Proteomes" id="UP000015344">
    <property type="component" value="Unassembled WGS sequence"/>
</dbReference>
<dbReference type="GO" id="GO:0016758">
    <property type="term" value="F:hexosyltransferase activity"/>
    <property type="evidence" value="ECO:0007669"/>
    <property type="project" value="InterPro"/>
</dbReference>
<evidence type="ECO:0000259" key="1">
    <source>
        <dbReference type="Pfam" id="PF03033"/>
    </source>
</evidence>
<dbReference type="PATRIC" id="fig|1117108.3.peg.1177"/>
<dbReference type="AlphaFoldDB" id="S9SRR2"/>
<dbReference type="eggNOG" id="COG1819">
    <property type="taxonomic scope" value="Bacteria"/>
</dbReference>
<gene>
    <name evidence="2" type="ORF">PAALTS15_05608</name>
</gene>
<dbReference type="GO" id="GO:0005975">
    <property type="term" value="P:carbohydrate metabolic process"/>
    <property type="evidence" value="ECO:0007669"/>
    <property type="project" value="InterPro"/>
</dbReference>
<organism evidence="2 3">
    <name type="scientific">Paenibacillus alvei TS-15</name>
    <dbReference type="NCBI Taxonomy" id="1117108"/>
    <lineage>
        <taxon>Bacteria</taxon>
        <taxon>Bacillati</taxon>
        <taxon>Bacillota</taxon>
        <taxon>Bacilli</taxon>
        <taxon>Bacillales</taxon>
        <taxon>Paenibacillaceae</taxon>
        <taxon>Paenibacillus</taxon>
    </lineage>
</organism>
<dbReference type="Pfam" id="PF03033">
    <property type="entry name" value="Glyco_transf_28"/>
    <property type="match status" value="1"/>
</dbReference>
<name>S9SRR2_PAEAL</name>
<dbReference type="GO" id="GO:1901137">
    <property type="term" value="P:carbohydrate derivative biosynthetic process"/>
    <property type="evidence" value="ECO:0007669"/>
    <property type="project" value="UniProtKB-ARBA"/>
</dbReference>
<proteinExistence type="predicted"/>
<dbReference type="EMBL" id="ATMT01000016">
    <property type="protein sequence ID" value="EPY08407.1"/>
    <property type="molecule type" value="Genomic_DNA"/>
</dbReference>
<evidence type="ECO:0000313" key="3">
    <source>
        <dbReference type="Proteomes" id="UP000015344"/>
    </source>
</evidence>
<feature type="domain" description="Glycosyltransferase family 28 N-terminal" evidence="1">
    <location>
        <begin position="3"/>
        <end position="54"/>
    </location>
</feature>
<reference evidence="2 3" key="1">
    <citation type="submission" date="2013-05" db="EMBL/GenBank/DDBJ databases">
        <authorList>
            <person name="Strain E.A."/>
            <person name="Brown E."/>
            <person name="Allard M.W."/>
            <person name="Luo Y.L."/>
        </authorList>
    </citation>
    <scope>NUCLEOTIDE SEQUENCE [LARGE SCALE GENOMIC DNA]</scope>
    <source>
        <strain evidence="2 3">TS-15</strain>
    </source>
</reference>
<dbReference type="InterPro" id="IPR004276">
    <property type="entry name" value="GlycoTrans_28_N"/>
</dbReference>